<dbReference type="EMBL" id="JACHVP010000007">
    <property type="protein sequence ID" value="MBB2969402.1"/>
    <property type="molecule type" value="Genomic_DNA"/>
</dbReference>
<keyword evidence="1" id="KW-1133">Transmembrane helix</keyword>
<protein>
    <submittedName>
        <fullName evidence="2">Uncharacterized protein</fullName>
    </submittedName>
</protein>
<keyword evidence="1" id="KW-0812">Transmembrane</keyword>
<dbReference type="Proteomes" id="UP000538196">
    <property type="component" value="Unassembled WGS sequence"/>
</dbReference>
<gene>
    <name evidence="2" type="ORF">FHX33_004186</name>
</gene>
<feature type="transmembrane region" description="Helical" evidence="1">
    <location>
        <begin position="20"/>
        <end position="48"/>
    </location>
</feature>
<dbReference type="RefSeq" id="WP_155828975.1">
    <property type="nucleotide sequence ID" value="NZ_JACHVP010000007.1"/>
</dbReference>
<proteinExistence type="predicted"/>
<keyword evidence="3" id="KW-1185">Reference proteome</keyword>
<dbReference type="AlphaFoldDB" id="A0A7W4V076"/>
<evidence type="ECO:0000313" key="2">
    <source>
        <dbReference type="EMBL" id="MBB2969402.1"/>
    </source>
</evidence>
<feature type="transmembrane region" description="Helical" evidence="1">
    <location>
        <begin position="60"/>
        <end position="80"/>
    </location>
</feature>
<evidence type="ECO:0000256" key="1">
    <source>
        <dbReference type="SAM" id="Phobius"/>
    </source>
</evidence>
<accession>A0A7W4V076</accession>
<keyword evidence="1" id="KW-0472">Membrane</keyword>
<sequence>MASHTPARTTSRIEWWLCASAAVSALAMLMHPVAWLFGLGTAVVALVLLFRRGERRRGPLVAAVGFVAASTSILVIVGIATQELVATTDDEVTVVRIE</sequence>
<reference evidence="2 3" key="1">
    <citation type="submission" date="2020-08" db="EMBL/GenBank/DDBJ databases">
        <title>Sequencing the genomes of 1000 actinobacteria strains.</title>
        <authorList>
            <person name="Klenk H.-P."/>
        </authorList>
    </citation>
    <scope>NUCLEOTIDE SEQUENCE [LARGE SCALE GENOMIC DNA]</scope>
    <source>
        <strain evidence="2 3">DSM 20146</strain>
    </source>
</reference>
<comment type="caution">
    <text evidence="2">The sequence shown here is derived from an EMBL/GenBank/DDBJ whole genome shotgun (WGS) entry which is preliminary data.</text>
</comment>
<evidence type="ECO:0000313" key="3">
    <source>
        <dbReference type="Proteomes" id="UP000538196"/>
    </source>
</evidence>
<name>A0A7W4V076_LEIAQ</name>
<organism evidence="2 3">
    <name type="scientific">Leifsonia aquatica</name>
    <name type="common">Corynebacterium aquaticum</name>
    <dbReference type="NCBI Taxonomy" id="144185"/>
    <lineage>
        <taxon>Bacteria</taxon>
        <taxon>Bacillati</taxon>
        <taxon>Actinomycetota</taxon>
        <taxon>Actinomycetes</taxon>
        <taxon>Micrococcales</taxon>
        <taxon>Microbacteriaceae</taxon>
        <taxon>Leifsonia</taxon>
    </lineage>
</organism>